<name>A0A9D4JJC6_DREPO</name>
<dbReference type="AlphaFoldDB" id="A0A9D4JJC6"/>
<gene>
    <name evidence="1" type="ORF">DPMN_139317</name>
</gene>
<reference evidence="1" key="1">
    <citation type="journal article" date="2019" name="bioRxiv">
        <title>The Genome of the Zebra Mussel, Dreissena polymorpha: A Resource for Invasive Species Research.</title>
        <authorList>
            <person name="McCartney M.A."/>
            <person name="Auch B."/>
            <person name="Kono T."/>
            <person name="Mallez S."/>
            <person name="Zhang Y."/>
            <person name="Obille A."/>
            <person name="Becker A."/>
            <person name="Abrahante J.E."/>
            <person name="Garbe J."/>
            <person name="Badalamenti J.P."/>
            <person name="Herman A."/>
            <person name="Mangelson H."/>
            <person name="Liachko I."/>
            <person name="Sullivan S."/>
            <person name="Sone E.D."/>
            <person name="Koren S."/>
            <person name="Silverstein K.A.T."/>
            <person name="Beckman K.B."/>
            <person name="Gohl D.M."/>
        </authorList>
    </citation>
    <scope>NUCLEOTIDE SEQUENCE</scope>
    <source>
        <strain evidence="1">Duluth1</strain>
        <tissue evidence="1">Whole animal</tissue>
    </source>
</reference>
<dbReference type="Proteomes" id="UP000828390">
    <property type="component" value="Unassembled WGS sequence"/>
</dbReference>
<keyword evidence="2" id="KW-1185">Reference proteome</keyword>
<dbReference type="EMBL" id="JAIWYP010000006">
    <property type="protein sequence ID" value="KAH3810918.1"/>
    <property type="molecule type" value="Genomic_DNA"/>
</dbReference>
<protein>
    <submittedName>
        <fullName evidence="1">Uncharacterized protein</fullName>
    </submittedName>
</protein>
<reference evidence="1" key="2">
    <citation type="submission" date="2020-11" db="EMBL/GenBank/DDBJ databases">
        <authorList>
            <person name="McCartney M.A."/>
            <person name="Auch B."/>
            <person name="Kono T."/>
            <person name="Mallez S."/>
            <person name="Becker A."/>
            <person name="Gohl D.M."/>
            <person name="Silverstein K.A.T."/>
            <person name="Koren S."/>
            <person name="Bechman K.B."/>
            <person name="Herman A."/>
            <person name="Abrahante J.E."/>
            <person name="Garbe J."/>
        </authorList>
    </citation>
    <scope>NUCLEOTIDE SEQUENCE</scope>
    <source>
        <strain evidence="1">Duluth1</strain>
        <tissue evidence="1">Whole animal</tissue>
    </source>
</reference>
<proteinExistence type="predicted"/>
<sequence length="156" mass="17427">MCTGRQFNDIHWLSLNEQGYSPKRVLKNVFFPILARCAACKASTDATSRRPEPQNGFPQLVERTGYRRPSTFPLSSLGHTFEILVCVSAQGPPRPSSTLPPPLSPSLFRRCSETTIYLRTITIPLSVPSKFWESAKSAGKKPCGSRDDCNRLINRD</sequence>
<accession>A0A9D4JJC6</accession>
<organism evidence="1 2">
    <name type="scientific">Dreissena polymorpha</name>
    <name type="common">Zebra mussel</name>
    <name type="synonym">Mytilus polymorpha</name>
    <dbReference type="NCBI Taxonomy" id="45954"/>
    <lineage>
        <taxon>Eukaryota</taxon>
        <taxon>Metazoa</taxon>
        <taxon>Spiralia</taxon>
        <taxon>Lophotrochozoa</taxon>
        <taxon>Mollusca</taxon>
        <taxon>Bivalvia</taxon>
        <taxon>Autobranchia</taxon>
        <taxon>Heteroconchia</taxon>
        <taxon>Euheterodonta</taxon>
        <taxon>Imparidentia</taxon>
        <taxon>Neoheterodontei</taxon>
        <taxon>Myida</taxon>
        <taxon>Dreissenoidea</taxon>
        <taxon>Dreissenidae</taxon>
        <taxon>Dreissena</taxon>
    </lineage>
</organism>
<evidence type="ECO:0000313" key="1">
    <source>
        <dbReference type="EMBL" id="KAH3810918.1"/>
    </source>
</evidence>
<comment type="caution">
    <text evidence="1">The sequence shown here is derived from an EMBL/GenBank/DDBJ whole genome shotgun (WGS) entry which is preliminary data.</text>
</comment>
<evidence type="ECO:0000313" key="2">
    <source>
        <dbReference type="Proteomes" id="UP000828390"/>
    </source>
</evidence>